<keyword evidence="4" id="KW-1185">Reference proteome</keyword>
<evidence type="ECO:0000259" key="1">
    <source>
        <dbReference type="Pfam" id="PF00501"/>
    </source>
</evidence>
<dbReference type="PANTHER" id="PTHR43767:SF1">
    <property type="entry name" value="NONRIBOSOMAL PEPTIDE SYNTHASE PES1 (EUROFUNG)-RELATED"/>
    <property type="match status" value="1"/>
</dbReference>
<gene>
    <name evidence="3" type="ORF">EYC87_02320</name>
</gene>
<feature type="domain" description="AMP-dependent synthetase/ligase" evidence="1">
    <location>
        <begin position="19"/>
        <end position="386"/>
    </location>
</feature>
<feature type="domain" description="AMP-binding enzyme C-terminal" evidence="2">
    <location>
        <begin position="440"/>
        <end position="517"/>
    </location>
</feature>
<dbReference type="EMBL" id="SHNP01000001">
    <property type="protein sequence ID" value="MCX2972424.1"/>
    <property type="molecule type" value="Genomic_DNA"/>
</dbReference>
<dbReference type="Pfam" id="PF13193">
    <property type="entry name" value="AMP-binding_C"/>
    <property type="match status" value="1"/>
</dbReference>
<dbReference type="InterPro" id="IPR025110">
    <property type="entry name" value="AMP-bd_C"/>
</dbReference>
<dbReference type="Gene3D" id="3.40.50.12780">
    <property type="entry name" value="N-terminal domain of ligase-like"/>
    <property type="match status" value="1"/>
</dbReference>
<dbReference type="Gene3D" id="3.30.300.30">
    <property type="match status" value="1"/>
</dbReference>
<comment type="caution">
    <text evidence="3">The sequence shown here is derived from an EMBL/GenBank/DDBJ whole genome shotgun (WGS) entry which is preliminary data.</text>
</comment>
<sequence>MANWNFAEAVHQLGEGDCADRPALIHNGKSVTYRELRRRAVGIGSYLQAQGLSPGAHVGHYMRNSNAYMESFVGAGLAGLSHVNVNYRYQDDELLDLCNGLDLQVLIYDEDFTERVERVRSRLKKTVCFICVGGSGKDARISALYDYSCSDFQPATSSDDLIVIATGGTTGLPKGVQWRHEDIWRKQNVSTGVGMISLGLAEHPVQLEEHVANVARLPQSAPFLCLSPLMHGAGLMMAIMLVAQGVPVATIAGERFDAAAAVQAIKDLGVGSVVLVGDAFTMPLLEVLDVRPEEGLIDSLKMLVSSGASLSNACRQGLYRHQPDLIIFDSLGSTETSGYAVCTPEAGVFAPQRTTRVFDDELQEVEPGSGVVGIAYSGGNMPRGYYNAPQETANTFVTINGERYVRTGDRCTVRADGMLELLGRDSTVVNTGGEKVYTVEVERVLLEHPDIDDVVVVGLPHSRFGKQVTAVVQRTDRDDASLDIRSIQAFAAHKLADYKIPRLIFAAQSLNRAPNGKPDYPFVMDYAQRCLDSMG</sequence>
<name>A0ABT3SRE6_9GAMM</name>
<protein>
    <submittedName>
        <fullName evidence="3">AMP-binding protein</fullName>
    </submittedName>
</protein>
<reference evidence="3" key="1">
    <citation type="submission" date="2019-02" db="EMBL/GenBank/DDBJ databases">
        <authorList>
            <person name="Li S.-H."/>
        </authorList>
    </citation>
    <scope>NUCLEOTIDE SEQUENCE</scope>
    <source>
        <strain evidence="3">IMCC8485</strain>
    </source>
</reference>
<proteinExistence type="predicted"/>
<dbReference type="InterPro" id="IPR042099">
    <property type="entry name" value="ANL_N_sf"/>
</dbReference>
<accession>A0ABT3SRE6</accession>
<dbReference type="InterPro" id="IPR020845">
    <property type="entry name" value="AMP-binding_CS"/>
</dbReference>
<organism evidence="3 4">
    <name type="scientific">Candidatus Seongchinamella marina</name>
    <dbReference type="NCBI Taxonomy" id="2518990"/>
    <lineage>
        <taxon>Bacteria</taxon>
        <taxon>Pseudomonadati</taxon>
        <taxon>Pseudomonadota</taxon>
        <taxon>Gammaproteobacteria</taxon>
        <taxon>Cellvibrionales</taxon>
        <taxon>Halieaceae</taxon>
        <taxon>Seongchinamella</taxon>
    </lineage>
</organism>
<evidence type="ECO:0000259" key="2">
    <source>
        <dbReference type="Pfam" id="PF13193"/>
    </source>
</evidence>
<evidence type="ECO:0000313" key="4">
    <source>
        <dbReference type="Proteomes" id="UP001143307"/>
    </source>
</evidence>
<dbReference type="InterPro" id="IPR050237">
    <property type="entry name" value="ATP-dep_AMP-bd_enzyme"/>
</dbReference>
<dbReference type="RefSeq" id="WP_279251441.1">
    <property type="nucleotide sequence ID" value="NZ_SHNP01000001.1"/>
</dbReference>
<dbReference type="PROSITE" id="PS00455">
    <property type="entry name" value="AMP_BINDING"/>
    <property type="match status" value="1"/>
</dbReference>
<dbReference type="InterPro" id="IPR045851">
    <property type="entry name" value="AMP-bd_C_sf"/>
</dbReference>
<dbReference type="InterPro" id="IPR000873">
    <property type="entry name" value="AMP-dep_synth/lig_dom"/>
</dbReference>
<dbReference type="PANTHER" id="PTHR43767">
    <property type="entry name" value="LONG-CHAIN-FATTY-ACID--COA LIGASE"/>
    <property type="match status" value="1"/>
</dbReference>
<evidence type="ECO:0000313" key="3">
    <source>
        <dbReference type="EMBL" id="MCX2972424.1"/>
    </source>
</evidence>
<dbReference type="Pfam" id="PF00501">
    <property type="entry name" value="AMP-binding"/>
    <property type="match status" value="1"/>
</dbReference>
<dbReference type="SUPFAM" id="SSF56801">
    <property type="entry name" value="Acetyl-CoA synthetase-like"/>
    <property type="match status" value="1"/>
</dbReference>
<dbReference type="Proteomes" id="UP001143307">
    <property type="component" value="Unassembled WGS sequence"/>
</dbReference>